<name>R7T520_CAPTE</name>
<feature type="region of interest" description="Disordered" evidence="1">
    <location>
        <begin position="243"/>
        <end position="269"/>
    </location>
</feature>
<sequence length="391" mass="43177">MLHYFKKIDKTSSLKSLRVYPAPTPGMSDPNAEVNPADAAQHNAEIARIKRQPTRGPPSAREGSTARHFSTLFGHPVNESTRKNQVLDSLPRKKQGRSTLLPADIDSAVQKHLRTIHSSGGIVNRSIILGSGRGIMSAMGGTTLLQENGGYVNISSSWAASLIKRMSFVQKKGTKAAKKRPEQFYVIKQELLDHITRTVRESEIPDGMIVNFDQTGLNIVPIKSWTLGQRGSKQVKITGLDNKRQQNKEVPPTAQVSRGLGDHPPRQPLVDHCNHGECTGTVLREKIRNRVGLDANHPALCIMDVFSAHRVDTVQALLVKNNIRVMFVSPNCTGDLQPLDLSGNADFKNSLKNCFIQRYADKVAMASEAGNSMDVDLRLSIMKPLHARWVH</sequence>
<dbReference type="OMA" id="CEFINDS"/>
<organism evidence="2">
    <name type="scientific">Capitella teleta</name>
    <name type="common">Polychaete worm</name>
    <dbReference type="NCBI Taxonomy" id="283909"/>
    <lineage>
        <taxon>Eukaryota</taxon>
        <taxon>Metazoa</taxon>
        <taxon>Spiralia</taxon>
        <taxon>Lophotrochozoa</taxon>
        <taxon>Annelida</taxon>
        <taxon>Polychaeta</taxon>
        <taxon>Sedentaria</taxon>
        <taxon>Scolecida</taxon>
        <taxon>Capitellidae</taxon>
        <taxon>Capitella</taxon>
    </lineage>
</organism>
<reference evidence="3" key="3">
    <citation type="submission" date="2015-06" db="UniProtKB">
        <authorList>
            <consortium name="EnsemblMetazoa"/>
        </authorList>
    </citation>
    <scope>IDENTIFICATION</scope>
</reference>
<feature type="region of interest" description="Disordered" evidence="1">
    <location>
        <begin position="75"/>
        <end position="95"/>
    </location>
</feature>
<dbReference type="HOGENOM" id="CLU_046752_8_0_1"/>
<keyword evidence="4" id="KW-1185">Reference proteome</keyword>
<dbReference type="Proteomes" id="UP000014760">
    <property type="component" value="Unassembled WGS sequence"/>
</dbReference>
<feature type="region of interest" description="Disordered" evidence="1">
    <location>
        <begin position="46"/>
        <end position="65"/>
    </location>
</feature>
<dbReference type="AlphaFoldDB" id="R7T520"/>
<reference evidence="4" key="1">
    <citation type="submission" date="2012-12" db="EMBL/GenBank/DDBJ databases">
        <authorList>
            <person name="Hellsten U."/>
            <person name="Grimwood J."/>
            <person name="Chapman J.A."/>
            <person name="Shapiro H."/>
            <person name="Aerts A."/>
            <person name="Otillar R.P."/>
            <person name="Terry A.Y."/>
            <person name="Boore J.L."/>
            <person name="Simakov O."/>
            <person name="Marletaz F."/>
            <person name="Cho S.-J."/>
            <person name="Edsinger-Gonzales E."/>
            <person name="Havlak P."/>
            <person name="Kuo D.-H."/>
            <person name="Larsson T."/>
            <person name="Lv J."/>
            <person name="Arendt D."/>
            <person name="Savage R."/>
            <person name="Osoegawa K."/>
            <person name="de Jong P."/>
            <person name="Lindberg D.R."/>
            <person name="Seaver E.C."/>
            <person name="Weisblat D.A."/>
            <person name="Putnam N.H."/>
            <person name="Grigoriev I.V."/>
            <person name="Rokhsar D.S."/>
        </authorList>
    </citation>
    <scope>NUCLEOTIDE SEQUENCE</scope>
    <source>
        <strain evidence="4">I ESC-2004</strain>
    </source>
</reference>
<evidence type="ECO:0000313" key="2">
    <source>
        <dbReference type="EMBL" id="ELT88046.1"/>
    </source>
</evidence>
<evidence type="ECO:0000256" key="1">
    <source>
        <dbReference type="SAM" id="MobiDB-lite"/>
    </source>
</evidence>
<proteinExistence type="predicted"/>
<evidence type="ECO:0000313" key="3">
    <source>
        <dbReference type="EnsemblMetazoa" id="CapteP206510"/>
    </source>
</evidence>
<gene>
    <name evidence="2" type="ORF">CAPTEDRAFT_206510</name>
</gene>
<evidence type="ECO:0000313" key="4">
    <source>
        <dbReference type="Proteomes" id="UP000014760"/>
    </source>
</evidence>
<dbReference type="EMBL" id="AMQN01003529">
    <property type="status" value="NOT_ANNOTATED_CDS"/>
    <property type="molecule type" value="Genomic_DNA"/>
</dbReference>
<dbReference type="EMBL" id="KB312025">
    <property type="protein sequence ID" value="ELT88046.1"/>
    <property type="molecule type" value="Genomic_DNA"/>
</dbReference>
<dbReference type="EnsemblMetazoa" id="CapteT206510">
    <property type="protein sequence ID" value="CapteP206510"/>
    <property type="gene ID" value="CapteG206510"/>
</dbReference>
<protein>
    <recommendedName>
        <fullName evidence="5">DDE-1 domain-containing protein</fullName>
    </recommendedName>
</protein>
<evidence type="ECO:0008006" key="5">
    <source>
        <dbReference type="Google" id="ProtNLM"/>
    </source>
</evidence>
<dbReference type="OrthoDB" id="6121298at2759"/>
<reference evidence="2 4" key="2">
    <citation type="journal article" date="2013" name="Nature">
        <title>Insights into bilaterian evolution from three spiralian genomes.</title>
        <authorList>
            <person name="Simakov O."/>
            <person name="Marletaz F."/>
            <person name="Cho S.J."/>
            <person name="Edsinger-Gonzales E."/>
            <person name="Havlak P."/>
            <person name="Hellsten U."/>
            <person name="Kuo D.H."/>
            <person name="Larsson T."/>
            <person name="Lv J."/>
            <person name="Arendt D."/>
            <person name="Savage R."/>
            <person name="Osoegawa K."/>
            <person name="de Jong P."/>
            <person name="Grimwood J."/>
            <person name="Chapman J.A."/>
            <person name="Shapiro H."/>
            <person name="Aerts A."/>
            <person name="Otillar R.P."/>
            <person name="Terry A.Y."/>
            <person name="Boore J.L."/>
            <person name="Grigoriev I.V."/>
            <person name="Lindberg D.R."/>
            <person name="Seaver E.C."/>
            <person name="Weisblat D.A."/>
            <person name="Putnam N.H."/>
            <person name="Rokhsar D.S."/>
        </authorList>
    </citation>
    <scope>NUCLEOTIDE SEQUENCE</scope>
    <source>
        <strain evidence="2 4">I ESC-2004</strain>
    </source>
</reference>
<accession>R7T520</accession>